<evidence type="ECO:0000256" key="3">
    <source>
        <dbReference type="ARBA" id="ARBA00022692"/>
    </source>
</evidence>
<dbReference type="RefSeq" id="WP_080523025.1">
    <property type="nucleotide sequence ID" value="NZ_LPUF01000001.1"/>
</dbReference>
<dbReference type="EMBL" id="LPUF01000001">
    <property type="protein sequence ID" value="OQK18424.1"/>
    <property type="molecule type" value="Genomic_DNA"/>
</dbReference>
<dbReference type="InterPro" id="IPR009613">
    <property type="entry name" value="LMF"/>
</dbReference>
<evidence type="ECO:0000256" key="5">
    <source>
        <dbReference type="ARBA" id="ARBA00022989"/>
    </source>
</evidence>
<keyword evidence="6 7" id="KW-0472">Membrane</keyword>
<evidence type="ECO:0000256" key="1">
    <source>
        <dbReference type="ARBA" id="ARBA00004477"/>
    </source>
</evidence>
<comment type="subcellular location">
    <subcellularLocation>
        <location evidence="1">Endoplasmic reticulum membrane</location>
        <topology evidence="1">Multi-pass membrane protein</topology>
    </subcellularLocation>
</comment>
<dbReference type="PANTHER" id="PTHR14463">
    <property type="entry name" value="LIPASE MATURATION FACTOR"/>
    <property type="match status" value="1"/>
</dbReference>
<evidence type="ECO:0000259" key="8">
    <source>
        <dbReference type="Pfam" id="PF06762"/>
    </source>
</evidence>
<feature type="transmembrane region" description="Helical" evidence="7">
    <location>
        <begin position="29"/>
        <end position="54"/>
    </location>
</feature>
<protein>
    <recommendedName>
        <fullName evidence="12">Lipase maturation factor family protein</fullName>
    </recommendedName>
</protein>
<keyword evidence="3 7" id="KW-0812">Transmembrane</keyword>
<evidence type="ECO:0000313" key="11">
    <source>
        <dbReference type="Proteomes" id="UP000191980"/>
    </source>
</evidence>
<evidence type="ECO:0000256" key="6">
    <source>
        <dbReference type="ARBA" id="ARBA00023136"/>
    </source>
</evidence>
<evidence type="ECO:0000259" key="9">
    <source>
        <dbReference type="Pfam" id="PF25179"/>
    </source>
</evidence>
<dbReference type="AlphaFoldDB" id="A0A1V8M9Z1"/>
<name>A0A1V8M9Z1_9GAMM</name>
<gene>
    <name evidence="10" type="ORF">AU255_11585</name>
</gene>
<dbReference type="Proteomes" id="UP000191980">
    <property type="component" value="Unassembled WGS sequence"/>
</dbReference>
<dbReference type="STRING" id="1420851.AU255_11585"/>
<comment type="similarity">
    <text evidence="2">Belongs to the lipase maturation factor family.</text>
</comment>
<feature type="transmembrane region" description="Helical" evidence="7">
    <location>
        <begin position="209"/>
        <end position="231"/>
    </location>
</feature>
<dbReference type="GO" id="GO:0051604">
    <property type="term" value="P:protein maturation"/>
    <property type="evidence" value="ECO:0007669"/>
    <property type="project" value="InterPro"/>
</dbReference>
<keyword evidence="11" id="KW-1185">Reference proteome</keyword>
<keyword evidence="5 7" id="KW-1133">Transmembrane helix</keyword>
<feature type="transmembrane region" description="Helical" evidence="7">
    <location>
        <begin position="100"/>
        <end position="123"/>
    </location>
</feature>
<proteinExistence type="inferred from homology"/>
<organism evidence="10 11">
    <name type="scientific">Methyloprofundus sedimenti</name>
    <dbReference type="NCBI Taxonomy" id="1420851"/>
    <lineage>
        <taxon>Bacteria</taxon>
        <taxon>Pseudomonadati</taxon>
        <taxon>Pseudomonadota</taxon>
        <taxon>Gammaproteobacteria</taxon>
        <taxon>Methylococcales</taxon>
        <taxon>Methylococcaceae</taxon>
        <taxon>Methyloprofundus</taxon>
    </lineage>
</organism>
<dbReference type="OrthoDB" id="9793230at2"/>
<evidence type="ECO:0000256" key="4">
    <source>
        <dbReference type="ARBA" id="ARBA00022824"/>
    </source>
</evidence>
<dbReference type="InterPro" id="IPR057434">
    <property type="entry name" value="LMF1/2_N"/>
</dbReference>
<dbReference type="Pfam" id="PF25179">
    <property type="entry name" value="LMF1_C"/>
    <property type="match status" value="1"/>
</dbReference>
<feature type="transmembrane region" description="Helical" evidence="7">
    <location>
        <begin position="297"/>
        <end position="321"/>
    </location>
</feature>
<feature type="transmembrane region" description="Helical" evidence="7">
    <location>
        <begin position="75"/>
        <end position="94"/>
    </location>
</feature>
<feature type="domain" description="Lipase maturation factor 1/2 N-terminal" evidence="8">
    <location>
        <begin position="129"/>
        <end position="277"/>
    </location>
</feature>
<accession>A0A1V8M9Z1</accession>
<keyword evidence="4" id="KW-0256">Endoplasmic reticulum</keyword>
<comment type="caution">
    <text evidence="10">The sequence shown here is derived from an EMBL/GenBank/DDBJ whole genome shotgun (WGS) entry which is preliminary data.</text>
</comment>
<sequence length="491" mass="56577">MQLFSEIYWNRYSSNSIIPGWVFLRGLALVYFSAFVSISVQIEGLIGANGLLPVNRHLTLIEQFYQQQRFWHTPTVFWINAADTMLSFICYAGMAAACLLLLNVFTRAALIVCYVLYLSIVNVGQDFTHFQWDVLLLEVGFLAIFLTWGSSIIILLLRFLLARFMFMSGVVKIASGDPNWANLNALKFHYETQPLPTPVAYYAHHLPDWLHKVSVGGVFFIELVVPFFVFLPRPFRLFACCSFILLQGSIILTGNYNFFNILVILLCLFLLEDRDVEKILPHQLSAFIQQKKVVPGYIAHTVAGIWGSLVILLCASQIWLYHARMPLFGPMKSLLGTISTFSLVNNYGPFAVMTTKRNEIIVQGSNDGQYWLDYEFKYKPGKLNRELGWNIPHQPRLDWQMWFAALGPPRKGSWFDSLVNKLLQGSPEVLSLLDENPFADKPPRYIRALLYHYSYTSLEQRENNGQIWQRQYQGIYWPVSSINSQVFQERR</sequence>
<feature type="transmembrane region" description="Helical" evidence="7">
    <location>
        <begin position="243"/>
        <end position="271"/>
    </location>
</feature>
<dbReference type="Pfam" id="PF06762">
    <property type="entry name" value="LMF1"/>
    <property type="match status" value="1"/>
</dbReference>
<reference evidence="10 11" key="1">
    <citation type="submission" date="2015-12" db="EMBL/GenBank/DDBJ databases">
        <authorList>
            <person name="Shamseldin A."/>
            <person name="Moawad H."/>
            <person name="Abd El-Rahim W.M."/>
            <person name="Sadowsky M.J."/>
        </authorList>
    </citation>
    <scope>NUCLEOTIDE SEQUENCE [LARGE SCALE GENOMIC DNA]</scope>
    <source>
        <strain evidence="10 11">WF1</strain>
    </source>
</reference>
<evidence type="ECO:0000256" key="7">
    <source>
        <dbReference type="SAM" id="Phobius"/>
    </source>
</evidence>
<feature type="domain" description="Lipase maturation factor 1/2 C-terminal" evidence="9">
    <location>
        <begin position="343"/>
        <end position="478"/>
    </location>
</feature>
<dbReference type="InterPro" id="IPR057433">
    <property type="entry name" value="LMF1/2_C"/>
</dbReference>
<feature type="transmembrane region" description="Helical" evidence="7">
    <location>
        <begin position="135"/>
        <end position="161"/>
    </location>
</feature>
<evidence type="ECO:0000313" key="10">
    <source>
        <dbReference type="EMBL" id="OQK18424.1"/>
    </source>
</evidence>
<evidence type="ECO:0000256" key="2">
    <source>
        <dbReference type="ARBA" id="ARBA00005512"/>
    </source>
</evidence>
<evidence type="ECO:0008006" key="12">
    <source>
        <dbReference type="Google" id="ProtNLM"/>
    </source>
</evidence>